<protein>
    <recommendedName>
        <fullName evidence="7">2-C-methyl-D-erythritol 4-phosphate cytidylyltransferase</fullName>
        <ecNumber evidence="7">2.7.7.60</ecNumber>
    </recommendedName>
    <alternativeName>
        <fullName evidence="7">4-diphosphocytidyl-2C-methyl-D-erythritol synthase</fullName>
    </alternativeName>
    <alternativeName>
        <fullName evidence="7">MEP cytidylyltransferase</fullName>
        <shortName evidence="7">MCT</shortName>
    </alternativeName>
</protein>
<dbReference type="FunFam" id="3.90.550.10:FF:000003">
    <property type="entry name" value="2-C-methyl-D-erythritol 4-phosphate cytidylyltransferase"/>
    <property type="match status" value="1"/>
</dbReference>
<dbReference type="InterPro" id="IPR029044">
    <property type="entry name" value="Nucleotide-diphossugar_trans"/>
</dbReference>
<feature type="site" description="Positions MEP for the nucleophilic attack" evidence="7">
    <location>
        <position position="224"/>
    </location>
</feature>
<evidence type="ECO:0000256" key="3">
    <source>
        <dbReference type="ARBA" id="ARBA00009789"/>
    </source>
</evidence>
<dbReference type="Proteomes" id="UP000193118">
    <property type="component" value="Unassembled WGS sequence"/>
</dbReference>
<evidence type="ECO:0000256" key="4">
    <source>
        <dbReference type="ARBA" id="ARBA00022679"/>
    </source>
</evidence>
<dbReference type="GO" id="GO:0050518">
    <property type="term" value="F:2-C-methyl-D-erythritol 4-phosphate cytidylyltransferase activity"/>
    <property type="evidence" value="ECO:0007669"/>
    <property type="project" value="UniProtKB-UniRule"/>
</dbReference>
<dbReference type="InterPro" id="IPR018294">
    <property type="entry name" value="ISPD_synthase_CS"/>
</dbReference>
<keyword evidence="6 7" id="KW-0414">Isoprene biosynthesis</keyword>
<feature type="site" description="Positions MEP for the nucleophilic attack" evidence="7">
    <location>
        <position position="170"/>
    </location>
</feature>
<comment type="caution">
    <text evidence="8">The sequence shown here is derived from an EMBL/GenBank/DDBJ whole genome shotgun (WGS) entry which is preliminary data.</text>
</comment>
<keyword evidence="9" id="KW-1185">Reference proteome</keyword>
<comment type="catalytic activity">
    <reaction evidence="1 7">
        <text>2-C-methyl-D-erythritol 4-phosphate + CTP + H(+) = 4-CDP-2-C-methyl-D-erythritol + diphosphate</text>
        <dbReference type="Rhea" id="RHEA:13429"/>
        <dbReference type="ChEBI" id="CHEBI:15378"/>
        <dbReference type="ChEBI" id="CHEBI:33019"/>
        <dbReference type="ChEBI" id="CHEBI:37563"/>
        <dbReference type="ChEBI" id="CHEBI:57823"/>
        <dbReference type="ChEBI" id="CHEBI:58262"/>
        <dbReference type="EC" id="2.7.7.60"/>
    </reaction>
</comment>
<keyword evidence="5 7" id="KW-0548">Nucleotidyltransferase</keyword>
<accession>A0A1X3DEC2</accession>
<dbReference type="Pfam" id="PF01128">
    <property type="entry name" value="IspD"/>
    <property type="match status" value="1"/>
</dbReference>
<dbReference type="STRING" id="194197.BWD09_02505"/>
<dbReference type="InterPro" id="IPR001228">
    <property type="entry name" value="IspD"/>
</dbReference>
<feature type="site" description="Transition state stabilizer" evidence="7">
    <location>
        <position position="30"/>
    </location>
</feature>
<keyword evidence="4 7" id="KW-0808">Transferase</keyword>
<evidence type="ECO:0000256" key="6">
    <source>
        <dbReference type="ARBA" id="ARBA00023229"/>
    </source>
</evidence>
<dbReference type="InterPro" id="IPR034683">
    <property type="entry name" value="IspD/TarI"/>
</dbReference>
<evidence type="ECO:0000256" key="1">
    <source>
        <dbReference type="ARBA" id="ARBA00001282"/>
    </source>
</evidence>
<dbReference type="EC" id="2.7.7.60" evidence="7"/>
<dbReference type="HAMAP" id="MF_00108">
    <property type="entry name" value="IspD"/>
    <property type="match status" value="1"/>
</dbReference>
<dbReference type="Gene3D" id="3.90.550.10">
    <property type="entry name" value="Spore Coat Polysaccharide Biosynthesis Protein SpsA, Chain A"/>
    <property type="match status" value="1"/>
</dbReference>
<comment type="similarity">
    <text evidence="3 7">Belongs to the IspD/TarI cytidylyltransferase family. IspD subfamily.</text>
</comment>
<organism evidence="8 9">
    <name type="scientific">Neisseria dentiae</name>
    <dbReference type="NCBI Taxonomy" id="194197"/>
    <lineage>
        <taxon>Bacteria</taxon>
        <taxon>Pseudomonadati</taxon>
        <taxon>Pseudomonadota</taxon>
        <taxon>Betaproteobacteria</taxon>
        <taxon>Neisseriales</taxon>
        <taxon>Neisseriaceae</taxon>
        <taxon>Neisseria</taxon>
    </lineage>
</organism>
<reference evidence="9" key="1">
    <citation type="submission" date="2017-01" db="EMBL/GenBank/DDBJ databases">
        <authorList>
            <person name="Wolfgang W.J."/>
            <person name="Cole J."/>
            <person name="Wroblewski D."/>
            <person name="Mcginnis J."/>
            <person name="Musser K.A."/>
        </authorList>
    </citation>
    <scope>NUCLEOTIDE SEQUENCE [LARGE SCALE GENOMIC DNA]</scope>
    <source>
        <strain evidence="9">DSM 19151</strain>
    </source>
</reference>
<proteinExistence type="inferred from homology"/>
<dbReference type="NCBIfam" id="TIGR00453">
    <property type="entry name" value="ispD"/>
    <property type="match status" value="1"/>
</dbReference>
<comment type="pathway">
    <text evidence="2 7">Isoprenoid biosynthesis; isopentenyl diphosphate biosynthesis via DXP pathway; isopentenyl diphosphate from 1-deoxy-D-xylulose 5-phosphate: step 2/6.</text>
</comment>
<dbReference type="EMBL" id="MTBO01000003">
    <property type="protein sequence ID" value="OSI18288.1"/>
    <property type="molecule type" value="Genomic_DNA"/>
</dbReference>
<evidence type="ECO:0000313" key="8">
    <source>
        <dbReference type="EMBL" id="OSI18288.1"/>
    </source>
</evidence>
<dbReference type="SUPFAM" id="SSF53448">
    <property type="entry name" value="Nucleotide-diphospho-sugar transferases"/>
    <property type="match status" value="1"/>
</dbReference>
<dbReference type="PROSITE" id="PS01295">
    <property type="entry name" value="ISPD"/>
    <property type="match status" value="1"/>
</dbReference>
<dbReference type="AlphaFoldDB" id="A0A1X3DEC2"/>
<dbReference type="InterPro" id="IPR050088">
    <property type="entry name" value="IspD/TarI_cytidylyltransf_bact"/>
</dbReference>
<evidence type="ECO:0000313" key="9">
    <source>
        <dbReference type="Proteomes" id="UP000193118"/>
    </source>
</evidence>
<evidence type="ECO:0000256" key="7">
    <source>
        <dbReference type="HAMAP-Rule" id="MF_00108"/>
    </source>
</evidence>
<dbReference type="PANTHER" id="PTHR32125">
    <property type="entry name" value="2-C-METHYL-D-ERYTHRITOL 4-PHOSPHATE CYTIDYLYLTRANSFERASE, CHLOROPLASTIC"/>
    <property type="match status" value="1"/>
</dbReference>
<feature type="site" description="Transition state stabilizer" evidence="7">
    <location>
        <position position="23"/>
    </location>
</feature>
<dbReference type="PANTHER" id="PTHR32125:SF4">
    <property type="entry name" value="2-C-METHYL-D-ERYTHRITOL 4-PHOSPHATE CYTIDYLYLTRANSFERASE, CHLOROPLASTIC"/>
    <property type="match status" value="1"/>
</dbReference>
<evidence type="ECO:0000256" key="5">
    <source>
        <dbReference type="ARBA" id="ARBA00022695"/>
    </source>
</evidence>
<comment type="function">
    <text evidence="7">Catalyzes the formation of 4-diphosphocytidyl-2-C-methyl-D-erythritol from CTP and 2-C-methyl-D-erythritol 4-phosphate (MEP).</text>
</comment>
<dbReference type="UniPathway" id="UPA00056">
    <property type="reaction ID" value="UER00093"/>
</dbReference>
<dbReference type="GO" id="GO:0019288">
    <property type="term" value="P:isopentenyl diphosphate biosynthetic process, methylerythritol 4-phosphate pathway"/>
    <property type="evidence" value="ECO:0007669"/>
    <property type="project" value="UniProtKB-UniRule"/>
</dbReference>
<name>A0A1X3DEC2_9NEIS</name>
<evidence type="ECO:0000256" key="2">
    <source>
        <dbReference type="ARBA" id="ARBA00004787"/>
    </source>
</evidence>
<sequence length="241" mass="25340">MANGGRRVKRNIALIPAAGVGERFGAGKPKQYVEIHGKTVLQHTLDIFAAHPQITLAAVVLAPDDHTFQSAETAGFQTAPAKTVLLHCGGASRAETVRNGVNTLLERGLAAPGDNILVHDAARCCLPQAALSRLIDQAGSHPNGGILAVPVADTLKRSGSDGLIETTVPRSGLWQAQTPQLFPAALLQRALAAPDLGAVTDEASAVEMLGVRPLLVQGDSRNLKLTLPQDEYIVRLLLAEK</sequence>
<dbReference type="OrthoDB" id="9806837at2"/>
<dbReference type="CDD" id="cd02516">
    <property type="entry name" value="CDP-ME_synthetase"/>
    <property type="match status" value="1"/>
</dbReference>
<gene>
    <name evidence="7" type="primary">ispD</name>
    <name evidence="8" type="ORF">BWD09_02505</name>
</gene>